<keyword evidence="3" id="KW-1185">Reference proteome</keyword>
<organism evidence="2 3">
    <name type="scientific">Rhodohalobacter mucosus</name>
    <dbReference type="NCBI Taxonomy" id="2079485"/>
    <lineage>
        <taxon>Bacteria</taxon>
        <taxon>Pseudomonadati</taxon>
        <taxon>Balneolota</taxon>
        <taxon>Balneolia</taxon>
        <taxon>Balneolales</taxon>
        <taxon>Balneolaceae</taxon>
        <taxon>Rhodohalobacter</taxon>
    </lineage>
</organism>
<keyword evidence="1" id="KW-1133">Transmembrane helix</keyword>
<feature type="transmembrane region" description="Helical" evidence="1">
    <location>
        <begin position="82"/>
        <end position="104"/>
    </location>
</feature>
<dbReference type="Proteomes" id="UP000245533">
    <property type="component" value="Unassembled WGS sequence"/>
</dbReference>
<evidence type="ECO:0000256" key="1">
    <source>
        <dbReference type="SAM" id="Phobius"/>
    </source>
</evidence>
<dbReference type="EMBL" id="QGGB01000009">
    <property type="protein sequence ID" value="PWN05615.1"/>
    <property type="molecule type" value="Genomic_DNA"/>
</dbReference>
<evidence type="ECO:0000313" key="2">
    <source>
        <dbReference type="EMBL" id="PWN05615.1"/>
    </source>
</evidence>
<evidence type="ECO:0000313" key="3">
    <source>
        <dbReference type="Proteomes" id="UP000245533"/>
    </source>
</evidence>
<name>A0A316TRF4_9BACT</name>
<comment type="caution">
    <text evidence="2">The sequence shown here is derived from an EMBL/GenBank/DDBJ whole genome shotgun (WGS) entry which is preliminary data.</text>
</comment>
<reference evidence="2 3" key="1">
    <citation type="submission" date="2018-05" db="EMBL/GenBank/DDBJ databases">
        <title>Rhodohalobacter halophilus gen. nov., sp. nov., a moderately halophilic member of the family Balneolaceae.</title>
        <authorList>
            <person name="Liu Z.-W."/>
        </authorList>
    </citation>
    <scope>NUCLEOTIDE SEQUENCE [LARGE SCALE GENOMIC DNA]</scope>
    <source>
        <strain evidence="2 3">8A47</strain>
    </source>
</reference>
<dbReference type="OrthoDB" id="1525231at2"/>
<dbReference type="RefSeq" id="WP_109647643.1">
    <property type="nucleotide sequence ID" value="NZ_QGGB01000009.1"/>
</dbReference>
<dbReference type="AlphaFoldDB" id="A0A316TRF4"/>
<keyword evidence="1" id="KW-0472">Membrane</keyword>
<accession>A0A316TRF4</accession>
<sequence>MRPFSVILILTWFLNLFMPWWSALLPALAVGMWMLNSASKAFFTGLAAGGAAWLIQALYVHIANDGILTSRIADVMQIGSPILVLLLTFVIGGLVSGTGTLVGYQFRTIFRSASPGSKS</sequence>
<feature type="transmembrane region" description="Helical" evidence="1">
    <location>
        <begin position="6"/>
        <end position="29"/>
    </location>
</feature>
<feature type="transmembrane region" description="Helical" evidence="1">
    <location>
        <begin position="41"/>
        <end position="62"/>
    </location>
</feature>
<protein>
    <submittedName>
        <fullName evidence="2">Uncharacterized protein</fullName>
    </submittedName>
</protein>
<gene>
    <name evidence="2" type="ORF">DDZ15_13535</name>
</gene>
<proteinExistence type="predicted"/>
<keyword evidence="1" id="KW-0812">Transmembrane</keyword>